<keyword evidence="2" id="KW-0472">Membrane</keyword>
<dbReference type="EMBL" id="RSCD01000029">
    <property type="protein sequence ID" value="RSH81529.1"/>
    <property type="molecule type" value="Genomic_DNA"/>
</dbReference>
<name>A0A427XRQ0_9TREE</name>
<keyword evidence="2" id="KW-0812">Transmembrane</keyword>
<feature type="transmembrane region" description="Helical" evidence="2">
    <location>
        <begin position="30"/>
        <end position="54"/>
    </location>
</feature>
<protein>
    <submittedName>
        <fullName evidence="3">Uncharacterized protein</fullName>
    </submittedName>
</protein>
<evidence type="ECO:0000313" key="3">
    <source>
        <dbReference type="EMBL" id="RSH81529.1"/>
    </source>
</evidence>
<accession>A0A427XRQ0</accession>
<reference evidence="3 4" key="1">
    <citation type="submission" date="2018-11" db="EMBL/GenBank/DDBJ databases">
        <title>Genome sequence of Saitozyma podzolica DSM 27192.</title>
        <authorList>
            <person name="Aliyu H."/>
            <person name="Gorte O."/>
            <person name="Ochsenreither K."/>
        </authorList>
    </citation>
    <scope>NUCLEOTIDE SEQUENCE [LARGE SCALE GENOMIC DNA]</scope>
    <source>
        <strain evidence="3 4">DSM 27192</strain>
    </source>
</reference>
<dbReference type="AlphaFoldDB" id="A0A427XRQ0"/>
<dbReference type="OrthoDB" id="2564302at2759"/>
<evidence type="ECO:0000256" key="1">
    <source>
        <dbReference type="SAM" id="MobiDB-lite"/>
    </source>
</evidence>
<feature type="region of interest" description="Disordered" evidence="1">
    <location>
        <begin position="250"/>
        <end position="291"/>
    </location>
</feature>
<keyword evidence="2" id="KW-1133">Transmembrane helix</keyword>
<evidence type="ECO:0000256" key="2">
    <source>
        <dbReference type="SAM" id="Phobius"/>
    </source>
</evidence>
<sequence length="330" mass="34271">MSRTLPLLPTRAMLAPLASQSTVDIPSSTVVSIGLGFVAFAGGMVSILILLRMLRIYRATLRARRAGQPATFRQLWREDGGLMGFITGLGAENTGIGAGGIADLVRVRRMLEERARILEGLGKIPAMTEVQVRQKGVEGTGKAESDWDGASPGGDTPVQAYDPLSILASSPPSYADRAKPPESLPLPELTLSLLIALPSPPITRKSLAPGASPEASTAVTQPGSESSADAAAFDDLPELVIGTTHLLPFIPDSSGGTAAGASAGSSEESVKMTLGKGKTKGDGDGSIVHAEWAGGERRARWEKAEMAKWRIEGIGNPAPPPPPPTQVSAS</sequence>
<feature type="compositionally biased region" description="Polar residues" evidence="1">
    <location>
        <begin position="214"/>
        <end position="223"/>
    </location>
</feature>
<feature type="region of interest" description="Disordered" evidence="1">
    <location>
        <begin position="136"/>
        <end position="162"/>
    </location>
</feature>
<feature type="region of interest" description="Disordered" evidence="1">
    <location>
        <begin position="205"/>
        <end position="228"/>
    </location>
</feature>
<dbReference type="Proteomes" id="UP000279259">
    <property type="component" value="Unassembled WGS sequence"/>
</dbReference>
<evidence type="ECO:0000313" key="4">
    <source>
        <dbReference type="Proteomes" id="UP000279259"/>
    </source>
</evidence>
<gene>
    <name evidence="3" type="ORF">EHS25_006151</name>
</gene>
<keyword evidence="4" id="KW-1185">Reference proteome</keyword>
<comment type="caution">
    <text evidence="3">The sequence shown here is derived from an EMBL/GenBank/DDBJ whole genome shotgun (WGS) entry which is preliminary data.</text>
</comment>
<organism evidence="3 4">
    <name type="scientific">Saitozyma podzolica</name>
    <dbReference type="NCBI Taxonomy" id="1890683"/>
    <lineage>
        <taxon>Eukaryota</taxon>
        <taxon>Fungi</taxon>
        <taxon>Dikarya</taxon>
        <taxon>Basidiomycota</taxon>
        <taxon>Agaricomycotina</taxon>
        <taxon>Tremellomycetes</taxon>
        <taxon>Tremellales</taxon>
        <taxon>Trimorphomycetaceae</taxon>
        <taxon>Saitozyma</taxon>
    </lineage>
</organism>
<feature type="compositionally biased region" description="Low complexity" evidence="1">
    <location>
        <begin position="253"/>
        <end position="267"/>
    </location>
</feature>
<proteinExistence type="predicted"/>